<evidence type="ECO:0000313" key="1">
    <source>
        <dbReference type="EMBL" id="GBO14713.1"/>
    </source>
</evidence>
<comment type="caution">
    <text evidence="1">The sequence shown here is derived from an EMBL/GenBank/DDBJ whole genome shotgun (WGS) entry which is preliminary data.</text>
</comment>
<accession>A0A4Y2UPT0</accession>
<evidence type="ECO:0000313" key="2">
    <source>
        <dbReference type="Proteomes" id="UP000499080"/>
    </source>
</evidence>
<name>A0A4Y2UPT0_ARAVE</name>
<organism evidence="1 2">
    <name type="scientific">Araneus ventricosus</name>
    <name type="common">Orbweaver spider</name>
    <name type="synonym">Epeira ventricosa</name>
    <dbReference type="NCBI Taxonomy" id="182803"/>
    <lineage>
        <taxon>Eukaryota</taxon>
        <taxon>Metazoa</taxon>
        <taxon>Ecdysozoa</taxon>
        <taxon>Arthropoda</taxon>
        <taxon>Chelicerata</taxon>
        <taxon>Arachnida</taxon>
        <taxon>Araneae</taxon>
        <taxon>Araneomorphae</taxon>
        <taxon>Entelegynae</taxon>
        <taxon>Araneoidea</taxon>
        <taxon>Araneidae</taxon>
        <taxon>Araneus</taxon>
    </lineage>
</organism>
<dbReference type="EMBL" id="BGPR01038835">
    <property type="protein sequence ID" value="GBO14713.1"/>
    <property type="molecule type" value="Genomic_DNA"/>
</dbReference>
<sequence length="146" mass="17143">MLWGLVRIYEEKVLINASGAYVVLLLRLVGSLPLRLFNALNPVGPNTRLIYRVIGFQTRKNLRLQYATSATVWKENPPPYGTQVSWHYLGPIPFLVFCNKDQLQNQWILVTQDSYTQRYFSPTKSEASIRKRKQVFRRKIEENRNQ</sequence>
<proteinExistence type="predicted"/>
<protein>
    <submittedName>
        <fullName evidence="1">Uncharacterized protein</fullName>
    </submittedName>
</protein>
<reference evidence="1 2" key="1">
    <citation type="journal article" date="2019" name="Sci. Rep.">
        <title>Orb-weaving spider Araneus ventricosus genome elucidates the spidroin gene catalogue.</title>
        <authorList>
            <person name="Kono N."/>
            <person name="Nakamura H."/>
            <person name="Ohtoshi R."/>
            <person name="Moran D.A.P."/>
            <person name="Shinohara A."/>
            <person name="Yoshida Y."/>
            <person name="Fujiwara M."/>
            <person name="Mori M."/>
            <person name="Tomita M."/>
            <person name="Arakawa K."/>
        </authorList>
    </citation>
    <scope>NUCLEOTIDE SEQUENCE [LARGE SCALE GENOMIC DNA]</scope>
</reference>
<dbReference type="Proteomes" id="UP000499080">
    <property type="component" value="Unassembled WGS sequence"/>
</dbReference>
<keyword evidence="2" id="KW-1185">Reference proteome</keyword>
<gene>
    <name evidence="1" type="ORF">AVEN_65420_1</name>
</gene>
<dbReference type="AlphaFoldDB" id="A0A4Y2UPT0"/>